<evidence type="ECO:0000313" key="7">
    <source>
        <dbReference type="Proteomes" id="UP000274843"/>
    </source>
</evidence>
<dbReference type="InterPro" id="IPR052919">
    <property type="entry name" value="TA_system_RNase"/>
</dbReference>
<dbReference type="GO" id="GO:0004518">
    <property type="term" value="F:nuclease activity"/>
    <property type="evidence" value="ECO:0007669"/>
    <property type="project" value="UniProtKB-KW"/>
</dbReference>
<keyword evidence="4" id="KW-0460">Magnesium</keyword>
<dbReference type="EMBL" id="RKHY01000001">
    <property type="protein sequence ID" value="ROS44355.1"/>
    <property type="molecule type" value="Genomic_DNA"/>
</dbReference>
<keyword evidence="7" id="KW-1185">Reference proteome</keyword>
<dbReference type="RefSeq" id="WP_167499161.1">
    <property type="nucleotide sequence ID" value="NZ_RKHY01000001.1"/>
</dbReference>
<dbReference type="GO" id="GO:0046872">
    <property type="term" value="F:metal ion binding"/>
    <property type="evidence" value="ECO:0007669"/>
    <property type="project" value="UniProtKB-KW"/>
</dbReference>
<proteinExistence type="predicted"/>
<dbReference type="PANTHER" id="PTHR36173:SF2">
    <property type="entry name" value="RIBONUCLEASE VAPC16"/>
    <property type="match status" value="1"/>
</dbReference>
<sequence length="135" mass="15076">MGGVTPRRLMLDTHVLLWALTDPDRLSDQVRAAVADRRTDLFVSAASAWEIATKQRLGKLPQAEVLVRAYRQHLARLAVDSVPVTDEHSLLAGSMEWKHRDPFDRMIAAQCMTESLPLVTADEAFQTVAGVQVLW</sequence>
<evidence type="ECO:0000259" key="5">
    <source>
        <dbReference type="Pfam" id="PF01850"/>
    </source>
</evidence>
<dbReference type="GeneID" id="301848042"/>
<evidence type="ECO:0000313" key="6">
    <source>
        <dbReference type="EMBL" id="ROS44355.1"/>
    </source>
</evidence>
<keyword evidence="1" id="KW-0540">Nuclease</keyword>
<dbReference type="InterPro" id="IPR041705">
    <property type="entry name" value="PIN_Sll0205"/>
</dbReference>
<dbReference type="InterPro" id="IPR029060">
    <property type="entry name" value="PIN-like_dom_sf"/>
</dbReference>
<dbReference type="CDD" id="cd09872">
    <property type="entry name" value="PIN_Sll0205-like"/>
    <property type="match status" value="1"/>
</dbReference>
<feature type="domain" description="PIN" evidence="5">
    <location>
        <begin position="10"/>
        <end position="130"/>
    </location>
</feature>
<dbReference type="AlphaFoldDB" id="A0A3N2H8C7"/>
<dbReference type="InterPro" id="IPR002716">
    <property type="entry name" value="PIN_dom"/>
</dbReference>
<evidence type="ECO:0000256" key="1">
    <source>
        <dbReference type="ARBA" id="ARBA00022722"/>
    </source>
</evidence>
<dbReference type="GO" id="GO:0016787">
    <property type="term" value="F:hydrolase activity"/>
    <property type="evidence" value="ECO:0007669"/>
    <property type="project" value="UniProtKB-KW"/>
</dbReference>
<keyword evidence="2" id="KW-0479">Metal-binding</keyword>
<organism evidence="6 7">
    <name type="scientific">Amycolatopsis thermoflava</name>
    <dbReference type="NCBI Taxonomy" id="84480"/>
    <lineage>
        <taxon>Bacteria</taxon>
        <taxon>Bacillati</taxon>
        <taxon>Actinomycetota</taxon>
        <taxon>Actinomycetes</taxon>
        <taxon>Pseudonocardiales</taxon>
        <taxon>Pseudonocardiaceae</taxon>
        <taxon>Amycolatopsis</taxon>
        <taxon>Amycolatopsis methanolica group</taxon>
    </lineage>
</organism>
<evidence type="ECO:0000256" key="2">
    <source>
        <dbReference type="ARBA" id="ARBA00022723"/>
    </source>
</evidence>
<dbReference type="SUPFAM" id="SSF88723">
    <property type="entry name" value="PIN domain-like"/>
    <property type="match status" value="1"/>
</dbReference>
<gene>
    <name evidence="6" type="ORF">EDD35_6794</name>
</gene>
<evidence type="ECO:0000256" key="3">
    <source>
        <dbReference type="ARBA" id="ARBA00022801"/>
    </source>
</evidence>
<dbReference type="PANTHER" id="PTHR36173">
    <property type="entry name" value="RIBONUCLEASE VAPC16-RELATED"/>
    <property type="match status" value="1"/>
</dbReference>
<accession>A0A3N2H8C7</accession>
<protein>
    <submittedName>
        <fullName evidence="6">PIN domain nuclease of toxin-antitoxin system</fullName>
    </submittedName>
</protein>
<evidence type="ECO:0000256" key="4">
    <source>
        <dbReference type="ARBA" id="ARBA00022842"/>
    </source>
</evidence>
<name>A0A3N2H8C7_9PSEU</name>
<reference evidence="6 7" key="1">
    <citation type="submission" date="2018-11" db="EMBL/GenBank/DDBJ databases">
        <title>Sequencing the genomes of 1000 actinobacteria strains.</title>
        <authorList>
            <person name="Klenk H.-P."/>
        </authorList>
    </citation>
    <scope>NUCLEOTIDE SEQUENCE [LARGE SCALE GENOMIC DNA]</scope>
    <source>
        <strain evidence="6 7">DSM 44348</strain>
    </source>
</reference>
<dbReference type="Proteomes" id="UP000274843">
    <property type="component" value="Unassembled WGS sequence"/>
</dbReference>
<keyword evidence="3" id="KW-0378">Hydrolase</keyword>
<dbReference type="Pfam" id="PF01850">
    <property type="entry name" value="PIN"/>
    <property type="match status" value="1"/>
</dbReference>
<comment type="caution">
    <text evidence="6">The sequence shown here is derived from an EMBL/GenBank/DDBJ whole genome shotgun (WGS) entry which is preliminary data.</text>
</comment>
<dbReference type="Gene3D" id="3.40.50.1010">
    <property type="entry name" value="5'-nuclease"/>
    <property type="match status" value="1"/>
</dbReference>